<dbReference type="Proteomes" id="UP000617628">
    <property type="component" value="Unassembled WGS sequence"/>
</dbReference>
<dbReference type="GO" id="GO:0022900">
    <property type="term" value="P:electron transport chain"/>
    <property type="evidence" value="ECO:0007669"/>
    <property type="project" value="InterPro"/>
</dbReference>
<dbReference type="SUPFAM" id="SSF47175">
    <property type="entry name" value="Cytochromes"/>
    <property type="match status" value="1"/>
</dbReference>
<proteinExistence type="inferred from homology"/>
<dbReference type="EMBL" id="JAENIL010000044">
    <property type="protein sequence ID" value="MBK1879258.1"/>
    <property type="molecule type" value="Genomic_DNA"/>
</dbReference>
<name>A0A934S5D4_9BACT</name>
<dbReference type="GO" id="GO:0042597">
    <property type="term" value="C:periplasmic space"/>
    <property type="evidence" value="ECO:0007669"/>
    <property type="project" value="InterPro"/>
</dbReference>
<organism evidence="4 5">
    <name type="scientific">Pelagicoccus mobilis</name>
    <dbReference type="NCBI Taxonomy" id="415221"/>
    <lineage>
        <taxon>Bacteria</taxon>
        <taxon>Pseudomonadati</taxon>
        <taxon>Verrucomicrobiota</taxon>
        <taxon>Opitutia</taxon>
        <taxon>Puniceicoccales</taxon>
        <taxon>Pelagicoccaceae</taxon>
        <taxon>Pelagicoccus</taxon>
    </lineage>
</organism>
<evidence type="ECO:0008006" key="6">
    <source>
        <dbReference type="Google" id="ProtNLM"/>
    </source>
</evidence>
<protein>
    <recommendedName>
        <fullName evidence="6">Cytochrome b562</fullName>
    </recommendedName>
</protein>
<dbReference type="AlphaFoldDB" id="A0A934S5D4"/>
<dbReference type="Gene3D" id="1.20.120.10">
    <property type="entry name" value="Cytochrome c/b562"/>
    <property type="match status" value="1"/>
</dbReference>
<evidence type="ECO:0000313" key="5">
    <source>
        <dbReference type="Proteomes" id="UP000617628"/>
    </source>
</evidence>
<accession>A0A934S5D4</accession>
<dbReference type="GO" id="GO:0020037">
    <property type="term" value="F:heme binding"/>
    <property type="evidence" value="ECO:0007669"/>
    <property type="project" value="InterPro"/>
</dbReference>
<keyword evidence="5" id="KW-1185">Reference proteome</keyword>
<dbReference type="InterPro" id="IPR009155">
    <property type="entry name" value="Cyt_b562"/>
</dbReference>
<dbReference type="RefSeq" id="WP_200357471.1">
    <property type="nucleotide sequence ID" value="NZ_JAENIL010000044.1"/>
</dbReference>
<keyword evidence="2 3" id="KW-0732">Signal</keyword>
<gene>
    <name evidence="4" type="ORF">JIN87_20395</name>
</gene>
<comment type="similarity">
    <text evidence="1">Belongs to the cytochrome b562 family.</text>
</comment>
<evidence type="ECO:0000256" key="3">
    <source>
        <dbReference type="SAM" id="SignalP"/>
    </source>
</evidence>
<feature type="signal peptide" evidence="3">
    <location>
        <begin position="1"/>
        <end position="23"/>
    </location>
</feature>
<comment type="caution">
    <text evidence="4">The sequence shown here is derived from an EMBL/GenBank/DDBJ whole genome shotgun (WGS) entry which is preliminary data.</text>
</comment>
<evidence type="ECO:0000313" key="4">
    <source>
        <dbReference type="EMBL" id="MBK1879258.1"/>
    </source>
</evidence>
<evidence type="ECO:0000256" key="1">
    <source>
        <dbReference type="ARBA" id="ARBA00005523"/>
    </source>
</evidence>
<feature type="chain" id="PRO_5038126496" description="Cytochrome b562" evidence="3">
    <location>
        <begin position="24"/>
        <end position="146"/>
    </location>
</feature>
<dbReference type="GO" id="GO:0009055">
    <property type="term" value="F:electron transfer activity"/>
    <property type="evidence" value="ECO:0007669"/>
    <property type="project" value="InterPro"/>
</dbReference>
<dbReference type="Pfam" id="PF07361">
    <property type="entry name" value="Cytochrom_B562"/>
    <property type="match status" value="1"/>
</dbReference>
<evidence type="ECO:0000256" key="2">
    <source>
        <dbReference type="ARBA" id="ARBA00022729"/>
    </source>
</evidence>
<sequence>MKKYTSIFFAIAFVFAAPFVVQADEDDHTPLEEEMDAMNKSWRHVRRALRDPAKFADAAKKVETMIVHAEKSIEMEPILLAEQEGAEAKKKFMEGYQKGMRYTVKMLKELQAAFEAGDAEKATELVSKLNDARKKGHQKYKPEDED</sequence>
<dbReference type="GO" id="GO:0005506">
    <property type="term" value="F:iron ion binding"/>
    <property type="evidence" value="ECO:0007669"/>
    <property type="project" value="InterPro"/>
</dbReference>
<dbReference type="InterPro" id="IPR010980">
    <property type="entry name" value="Cyt_c/b562"/>
</dbReference>
<reference evidence="4" key="1">
    <citation type="submission" date="2021-01" db="EMBL/GenBank/DDBJ databases">
        <title>Modified the classification status of verrucomicrobia.</title>
        <authorList>
            <person name="Feng X."/>
        </authorList>
    </citation>
    <scope>NUCLEOTIDE SEQUENCE</scope>
    <source>
        <strain evidence="4">KCTC 13126</strain>
    </source>
</reference>